<dbReference type="GO" id="GO:0008360">
    <property type="term" value="P:regulation of cell shape"/>
    <property type="evidence" value="ECO:0007669"/>
    <property type="project" value="UniProtKB-KW"/>
</dbReference>
<feature type="domain" description="ATP-grasp" evidence="16">
    <location>
        <begin position="146"/>
        <end position="349"/>
    </location>
</feature>
<feature type="binding site" evidence="14">
    <location>
        <position position="320"/>
    </location>
    <ligand>
        <name>Mg(2+)</name>
        <dbReference type="ChEBI" id="CHEBI:18420"/>
        <label>1</label>
    </ligand>
</feature>
<keyword evidence="7 14" id="KW-0460">Magnesium</keyword>
<evidence type="ECO:0000256" key="8">
    <source>
        <dbReference type="ARBA" id="ARBA00022960"/>
    </source>
</evidence>
<feature type="active site" evidence="13">
    <location>
        <position position="189"/>
    </location>
</feature>
<evidence type="ECO:0000256" key="13">
    <source>
        <dbReference type="PIRSR" id="PIRSR039102-1"/>
    </source>
</evidence>
<evidence type="ECO:0000256" key="9">
    <source>
        <dbReference type="ARBA" id="ARBA00022984"/>
    </source>
</evidence>
<keyword evidence="3 12" id="KW-0436">Ligase</keyword>
<dbReference type="HAMAP" id="MF_00047">
    <property type="entry name" value="Dala_Dala_lig"/>
    <property type="match status" value="1"/>
</dbReference>
<dbReference type="PROSITE" id="PS50975">
    <property type="entry name" value="ATP_GRASP"/>
    <property type="match status" value="1"/>
</dbReference>
<keyword evidence="12" id="KW-0963">Cytoplasm</keyword>
<evidence type="ECO:0000256" key="14">
    <source>
        <dbReference type="PIRSR" id="PIRSR039102-3"/>
    </source>
</evidence>
<feature type="binding site" evidence="14">
    <location>
        <position position="322"/>
    </location>
    <ligand>
        <name>Mg(2+)</name>
        <dbReference type="ChEBI" id="CHEBI:18420"/>
        <label>2</label>
    </ligand>
</feature>
<keyword evidence="11 12" id="KW-0961">Cell wall biogenesis/degradation</keyword>
<evidence type="ECO:0000313" key="17">
    <source>
        <dbReference type="EMBL" id="PIP85853.1"/>
    </source>
</evidence>
<dbReference type="PANTHER" id="PTHR23132">
    <property type="entry name" value="D-ALANINE--D-ALANINE LIGASE"/>
    <property type="match status" value="1"/>
</dbReference>
<comment type="cofactor">
    <cofactor evidence="1">
        <name>Mn(2+)</name>
        <dbReference type="ChEBI" id="CHEBI:29035"/>
    </cofactor>
</comment>
<dbReference type="InterPro" id="IPR016185">
    <property type="entry name" value="PreATP-grasp_dom_sf"/>
</dbReference>
<protein>
    <recommendedName>
        <fullName evidence="12">D-alanine--D-alanine ligase</fullName>
        <ecNumber evidence="12">6.3.2.4</ecNumber>
    </recommendedName>
    <alternativeName>
        <fullName evidence="12">D-Ala-D-Ala ligase</fullName>
    </alternativeName>
    <alternativeName>
        <fullName evidence="12">D-alanylalanine synthetase</fullName>
    </alternativeName>
</protein>
<evidence type="ECO:0000259" key="16">
    <source>
        <dbReference type="PROSITE" id="PS50975"/>
    </source>
</evidence>
<dbReference type="InterPro" id="IPR013815">
    <property type="entry name" value="ATP_grasp_subdomain_1"/>
</dbReference>
<sequence>MNPKKVMVVYGGVSPEHDVAVVTAWQVMHALKKAGFEVMPVYISKGGSWYLGDDKFLDSKSYQNNKKLLGGAKEIILSPETERGVLQKGFWNFGMTENQPDVIFPVVHGRGGEDGTLQGLFEMSGIPYVGCGVTASAVKIDKYLAKIIAKSVGIEVLPDRLVIKGEKMMAVERKEIKYPVMVKPVGLGSSIGLSRVEKEKGLEDALEVAFCYDRRVIIEEALNDFVEVNISIMGNGPYEVSMTEHTVASSQVLSFSDKYEGQVKQKGMAGAKRLIPADVKPEIIKRIEEYAKDYFRAIGGKGIARIDFMVSKTDQIYFNEINTMPGSLAFYLWAASGVSFEELVTRLVNFALEEKESKKDLINTFESNILAGLANMGLKGGKV</sequence>
<evidence type="ECO:0000256" key="6">
    <source>
        <dbReference type="ARBA" id="ARBA00022840"/>
    </source>
</evidence>
<dbReference type="GO" id="GO:0009252">
    <property type="term" value="P:peptidoglycan biosynthetic process"/>
    <property type="evidence" value="ECO:0007669"/>
    <property type="project" value="UniProtKB-UniRule"/>
</dbReference>
<dbReference type="PROSITE" id="PS00843">
    <property type="entry name" value="DALA_DALA_LIGASE_1"/>
    <property type="match status" value="1"/>
</dbReference>
<dbReference type="EC" id="6.3.2.4" evidence="12"/>
<dbReference type="GO" id="GO:0071555">
    <property type="term" value="P:cell wall organization"/>
    <property type="evidence" value="ECO:0007669"/>
    <property type="project" value="UniProtKB-KW"/>
</dbReference>
<comment type="pathway">
    <text evidence="12">Cell wall biogenesis; peptidoglycan biosynthesis.</text>
</comment>
<keyword evidence="9 12" id="KW-0573">Peptidoglycan synthesis</keyword>
<dbReference type="GO" id="GO:0005524">
    <property type="term" value="F:ATP binding"/>
    <property type="evidence" value="ECO:0007669"/>
    <property type="project" value="UniProtKB-UniRule"/>
</dbReference>
<keyword evidence="5 15" id="KW-0547">Nucleotide-binding</keyword>
<dbReference type="EMBL" id="PCTR01000065">
    <property type="protein sequence ID" value="PIP85853.1"/>
    <property type="molecule type" value="Genomic_DNA"/>
</dbReference>
<evidence type="ECO:0000256" key="11">
    <source>
        <dbReference type="ARBA" id="ARBA00023316"/>
    </source>
</evidence>
<evidence type="ECO:0000313" key="18">
    <source>
        <dbReference type="Proteomes" id="UP000231136"/>
    </source>
</evidence>
<name>A0A2H0DUN4_9BACT</name>
<keyword evidence="8 12" id="KW-0133">Cell shape</keyword>
<dbReference type="GO" id="GO:0005829">
    <property type="term" value="C:cytosol"/>
    <property type="evidence" value="ECO:0007669"/>
    <property type="project" value="TreeGrafter"/>
</dbReference>
<dbReference type="GO" id="GO:0008716">
    <property type="term" value="F:D-alanine-D-alanine ligase activity"/>
    <property type="evidence" value="ECO:0007669"/>
    <property type="project" value="UniProtKB-UniRule"/>
</dbReference>
<dbReference type="Pfam" id="PF01820">
    <property type="entry name" value="Dala_Dala_lig_N"/>
    <property type="match status" value="1"/>
</dbReference>
<comment type="similarity">
    <text evidence="2 12">Belongs to the D-alanine--D-alanine ligase family.</text>
</comment>
<evidence type="ECO:0000256" key="5">
    <source>
        <dbReference type="ARBA" id="ARBA00022741"/>
    </source>
</evidence>
<dbReference type="UniPathway" id="UPA00219"/>
<dbReference type="Pfam" id="PF07478">
    <property type="entry name" value="Dala_Dala_lig_C"/>
    <property type="match status" value="1"/>
</dbReference>
<proteinExistence type="inferred from homology"/>
<keyword evidence="10 14" id="KW-0464">Manganese</keyword>
<dbReference type="SUPFAM" id="SSF52440">
    <property type="entry name" value="PreATP-grasp domain"/>
    <property type="match status" value="1"/>
</dbReference>
<evidence type="ECO:0000256" key="12">
    <source>
        <dbReference type="HAMAP-Rule" id="MF_00047"/>
    </source>
</evidence>
<organism evidence="17 18">
    <name type="scientific">Candidatus Collierbacteria bacterium CG22_combo_CG10-13_8_21_14_all_43_12</name>
    <dbReference type="NCBI Taxonomy" id="1974537"/>
    <lineage>
        <taxon>Bacteria</taxon>
        <taxon>Candidatus Collieribacteriota</taxon>
    </lineage>
</organism>
<reference evidence="17 18" key="1">
    <citation type="submission" date="2017-09" db="EMBL/GenBank/DDBJ databases">
        <title>Depth-based differentiation of microbial function through sediment-hosted aquifers and enrichment of novel symbionts in the deep terrestrial subsurface.</title>
        <authorList>
            <person name="Probst A.J."/>
            <person name="Ladd B."/>
            <person name="Jarett J.K."/>
            <person name="Geller-Mcgrath D.E."/>
            <person name="Sieber C.M."/>
            <person name="Emerson J.B."/>
            <person name="Anantharaman K."/>
            <person name="Thomas B.C."/>
            <person name="Malmstrom R."/>
            <person name="Stieglmeier M."/>
            <person name="Klingl A."/>
            <person name="Woyke T."/>
            <person name="Ryan C.M."/>
            <person name="Banfield J.F."/>
        </authorList>
    </citation>
    <scope>NUCLEOTIDE SEQUENCE [LARGE SCALE GENOMIC DNA]</scope>
    <source>
        <strain evidence="17">CG22_combo_CG10-13_8_21_14_all_43_12</strain>
    </source>
</reference>
<dbReference type="GO" id="GO:0046872">
    <property type="term" value="F:metal ion binding"/>
    <property type="evidence" value="ECO:0007669"/>
    <property type="project" value="UniProtKB-KW"/>
</dbReference>
<dbReference type="InterPro" id="IPR011127">
    <property type="entry name" value="Dala_Dala_lig_N"/>
</dbReference>
<evidence type="ECO:0000256" key="15">
    <source>
        <dbReference type="PROSITE-ProRule" id="PRU00409"/>
    </source>
</evidence>
<dbReference type="InterPro" id="IPR005905">
    <property type="entry name" value="D_ala_D_ala"/>
</dbReference>
<dbReference type="PANTHER" id="PTHR23132:SF25">
    <property type="entry name" value="D-ALANINE--D-ALANINE LIGASE A"/>
    <property type="match status" value="1"/>
</dbReference>
<feature type="active site" evidence="13">
    <location>
        <position position="327"/>
    </location>
</feature>
<dbReference type="NCBIfam" id="NF002528">
    <property type="entry name" value="PRK01966.1-4"/>
    <property type="match status" value="1"/>
</dbReference>
<dbReference type="NCBIfam" id="TIGR01205">
    <property type="entry name" value="D_ala_D_alaTIGR"/>
    <property type="match status" value="1"/>
</dbReference>
<dbReference type="InterPro" id="IPR011761">
    <property type="entry name" value="ATP-grasp"/>
</dbReference>
<evidence type="ECO:0000256" key="10">
    <source>
        <dbReference type="ARBA" id="ARBA00023211"/>
    </source>
</evidence>
<dbReference type="Gene3D" id="3.40.50.20">
    <property type="match status" value="1"/>
</dbReference>
<dbReference type="PIRSF" id="PIRSF039102">
    <property type="entry name" value="Ddl/VanB"/>
    <property type="match status" value="1"/>
</dbReference>
<dbReference type="InterPro" id="IPR000291">
    <property type="entry name" value="D-Ala_lig_Van_CS"/>
</dbReference>
<keyword evidence="6 15" id="KW-0067">ATP-binding</keyword>
<evidence type="ECO:0000256" key="3">
    <source>
        <dbReference type="ARBA" id="ARBA00022598"/>
    </source>
</evidence>
<evidence type="ECO:0000256" key="2">
    <source>
        <dbReference type="ARBA" id="ARBA00010871"/>
    </source>
</evidence>
<comment type="subcellular location">
    <subcellularLocation>
        <location evidence="12">Cytoplasm</location>
    </subcellularLocation>
</comment>
<dbReference type="SUPFAM" id="SSF56059">
    <property type="entry name" value="Glutathione synthetase ATP-binding domain-like"/>
    <property type="match status" value="1"/>
</dbReference>
<evidence type="ECO:0000256" key="7">
    <source>
        <dbReference type="ARBA" id="ARBA00022842"/>
    </source>
</evidence>
<comment type="caution">
    <text evidence="17">The sequence shown here is derived from an EMBL/GenBank/DDBJ whole genome shotgun (WGS) entry which is preliminary data.</text>
</comment>
<keyword evidence="4 14" id="KW-0479">Metal-binding</keyword>
<dbReference type="PROSITE" id="PS00844">
    <property type="entry name" value="DALA_DALA_LIGASE_2"/>
    <property type="match status" value="1"/>
</dbReference>
<feature type="binding site" evidence="14">
    <location>
        <position position="320"/>
    </location>
    <ligand>
        <name>Mg(2+)</name>
        <dbReference type="ChEBI" id="CHEBI:18420"/>
        <label>2</label>
    </ligand>
</feature>
<dbReference type="AlphaFoldDB" id="A0A2H0DUN4"/>
<evidence type="ECO:0000256" key="4">
    <source>
        <dbReference type="ARBA" id="ARBA00022723"/>
    </source>
</evidence>
<dbReference type="Proteomes" id="UP000231136">
    <property type="component" value="Unassembled WGS sequence"/>
</dbReference>
<feature type="active site" evidence="13">
    <location>
        <position position="16"/>
    </location>
</feature>
<feature type="binding site" evidence="14">
    <location>
        <position position="307"/>
    </location>
    <ligand>
        <name>Mg(2+)</name>
        <dbReference type="ChEBI" id="CHEBI:18420"/>
        <label>1</label>
    </ligand>
</feature>
<comment type="catalytic activity">
    <reaction evidence="12">
        <text>2 D-alanine + ATP = D-alanyl-D-alanine + ADP + phosphate + H(+)</text>
        <dbReference type="Rhea" id="RHEA:11224"/>
        <dbReference type="ChEBI" id="CHEBI:15378"/>
        <dbReference type="ChEBI" id="CHEBI:30616"/>
        <dbReference type="ChEBI" id="CHEBI:43474"/>
        <dbReference type="ChEBI" id="CHEBI:57416"/>
        <dbReference type="ChEBI" id="CHEBI:57822"/>
        <dbReference type="ChEBI" id="CHEBI:456216"/>
        <dbReference type="EC" id="6.3.2.4"/>
    </reaction>
</comment>
<comment type="function">
    <text evidence="12">Cell wall formation.</text>
</comment>
<accession>A0A2H0DUN4</accession>
<dbReference type="InterPro" id="IPR011095">
    <property type="entry name" value="Dala_Dala_lig_C"/>
</dbReference>
<comment type="cofactor">
    <cofactor evidence="14">
        <name>Mg(2+)</name>
        <dbReference type="ChEBI" id="CHEBI:18420"/>
    </cofactor>
    <cofactor evidence="14">
        <name>Mn(2+)</name>
        <dbReference type="ChEBI" id="CHEBI:29035"/>
    </cofactor>
    <text evidence="14">Binds 2 magnesium or manganese ions per subunit.</text>
</comment>
<dbReference type="Gene3D" id="3.30.1490.20">
    <property type="entry name" value="ATP-grasp fold, A domain"/>
    <property type="match status" value="1"/>
</dbReference>
<gene>
    <name evidence="12" type="primary">ddl</name>
    <name evidence="17" type="ORF">COW83_02045</name>
</gene>
<evidence type="ECO:0000256" key="1">
    <source>
        <dbReference type="ARBA" id="ARBA00001936"/>
    </source>
</evidence>
<dbReference type="Gene3D" id="3.30.470.20">
    <property type="entry name" value="ATP-grasp fold, B domain"/>
    <property type="match status" value="1"/>
</dbReference>